<evidence type="ECO:0000256" key="25">
    <source>
        <dbReference type="ARBA" id="ARBA00023136"/>
    </source>
</evidence>
<keyword evidence="15" id="KW-0067">ATP-binding</keyword>
<name>A0A7J6HYW8_CANSA</name>
<keyword evidence="6 32" id="KW-0602">Photosynthesis</keyword>
<dbReference type="CDD" id="cd18116">
    <property type="entry name" value="ATP-synt_F1_alpha_N"/>
    <property type="match status" value="1"/>
</dbReference>
<evidence type="ECO:0000256" key="23">
    <source>
        <dbReference type="ARBA" id="ARBA00023065"/>
    </source>
</evidence>
<sequence>MLYEKLYSISSIIRERIEQYNRKVNILNTGTVLQVGDSIARIYGLDEVMTGELVEFEEGTIGIALNLESSNVGIVLMGDKGNSVKATGRIAQIPVSEAFLGRVVNALAKPIDGQGEISTSESRLIESPAPGIISRRFVYEPLQTGLIAIDSMIPIGRGHRELIIGDRQTGKTAVATDTILNQQGQNVICVYVAIGQKASSVAQVVTALQEMGAMEYTIRRESESLWGRFCNCITSTEDRLYIGLFGVLMIPTLLTAISVFIIAFIAAPPVDIDGIREPVSGSLLYGNNIISSAIIPTSAAIGLHFYPIWEATSVDEWLYNGGPYELIVLHFLLGVACYMGREWELSFRLGMRPWIAVAYSAPIAAATAVFLIYPIGQGSFSDGMPLGISGTFNFMIVFQAEHNILMHLFHMLGVAGVFDSCLFSVMHGSLVTSSLIRETIENESANEGYRFGQEEETYNIVAAHGYFGRLIFQYASFNNSRSLHFFLVAWLVVGIWFIALGISTMAFNLNDFNFNQSVVDSQGRVINTWADIINRANLGMEVMHERNAHNFPLDLAALEVPSRNGNDNRSSLLSHLITLLSLALLELNLAEAIYS</sequence>
<evidence type="ECO:0000256" key="29">
    <source>
        <dbReference type="ARBA" id="ARBA00023310"/>
    </source>
</evidence>
<dbReference type="Proteomes" id="UP000583929">
    <property type="component" value="Unassembled WGS sequence"/>
</dbReference>
<evidence type="ECO:0000256" key="11">
    <source>
        <dbReference type="ARBA" id="ARBA00022723"/>
    </source>
</evidence>
<dbReference type="EMBL" id="JAATIP010000060">
    <property type="protein sequence ID" value="KAF4381564.1"/>
    <property type="molecule type" value="Genomic_DNA"/>
</dbReference>
<dbReference type="Gene3D" id="3.40.50.300">
    <property type="entry name" value="P-loop containing nucleotide triphosphate hydrolases"/>
    <property type="match status" value="1"/>
</dbReference>
<keyword evidence="39" id="KW-1185">Reference proteome</keyword>
<organism evidence="37 39">
    <name type="scientific">Cannabis sativa</name>
    <name type="common">Hemp</name>
    <name type="synonym">Marijuana</name>
    <dbReference type="NCBI Taxonomy" id="3483"/>
    <lineage>
        <taxon>Eukaryota</taxon>
        <taxon>Viridiplantae</taxon>
        <taxon>Streptophyta</taxon>
        <taxon>Embryophyta</taxon>
        <taxon>Tracheophyta</taxon>
        <taxon>Spermatophyta</taxon>
        <taxon>Magnoliopsida</taxon>
        <taxon>eudicotyledons</taxon>
        <taxon>Gunneridae</taxon>
        <taxon>Pentapetalae</taxon>
        <taxon>rosids</taxon>
        <taxon>fabids</taxon>
        <taxon>Rosales</taxon>
        <taxon>Cannabaceae</taxon>
        <taxon>Cannabis</taxon>
    </lineage>
</organism>
<dbReference type="GO" id="GO:0016491">
    <property type="term" value="F:oxidoreductase activity"/>
    <property type="evidence" value="ECO:0007669"/>
    <property type="project" value="UniProtKB-KW"/>
</dbReference>
<evidence type="ECO:0000256" key="17">
    <source>
        <dbReference type="ARBA" id="ARBA00022982"/>
    </source>
</evidence>
<evidence type="ECO:0000256" key="8">
    <source>
        <dbReference type="ARBA" id="ARBA00022640"/>
    </source>
</evidence>
<feature type="transmembrane region" description="Helical" evidence="33">
    <location>
        <begin position="404"/>
        <end position="425"/>
    </location>
</feature>
<dbReference type="AlphaFoldDB" id="A0A7J6HYW8"/>
<keyword evidence="29" id="KW-0066">ATP synthesis</keyword>
<keyword evidence="7" id="KW-0597">Phosphoprotein</keyword>
<feature type="domain" description="ATPase F1/V1/A1 complex alpha/beta subunit nucleotide-binding" evidence="34">
    <location>
        <begin position="145"/>
        <end position="218"/>
    </location>
</feature>
<keyword evidence="16" id="KW-0460">Magnesium</keyword>
<dbReference type="GO" id="GO:0046872">
    <property type="term" value="F:metal ion binding"/>
    <property type="evidence" value="ECO:0007669"/>
    <property type="project" value="UniProtKB-KW"/>
</dbReference>
<evidence type="ECO:0000256" key="27">
    <source>
        <dbReference type="ARBA" id="ARBA00023211"/>
    </source>
</evidence>
<evidence type="ECO:0000256" key="26">
    <source>
        <dbReference type="ARBA" id="ARBA00023196"/>
    </source>
</evidence>
<dbReference type="InterPro" id="IPR027417">
    <property type="entry name" value="P-loop_NTPase"/>
</dbReference>
<keyword evidence="9" id="KW-0359">Herbicide resistance</keyword>
<comment type="subcellular location">
    <subcellularLocation>
        <location evidence="1">Membrane</location>
        <topology evidence="1">Multi-pass membrane protein</topology>
    </subcellularLocation>
</comment>
<dbReference type="EMBL" id="JAATIQ010000020">
    <property type="protein sequence ID" value="KAF4399908.1"/>
    <property type="molecule type" value="Genomic_DNA"/>
</dbReference>
<evidence type="ECO:0000259" key="34">
    <source>
        <dbReference type="Pfam" id="PF00006"/>
    </source>
</evidence>
<accession>A0A7J6HYW8</accession>
<keyword evidence="4 32" id="KW-0813">Transport</keyword>
<dbReference type="PRINTS" id="PR00256">
    <property type="entry name" value="REACTNCENTRE"/>
</dbReference>
<keyword evidence="23" id="KW-0406">Ion transport</keyword>
<evidence type="ECO:0000313" key="37">
    <source>
        <dbReference type="EMBL" id="KAF4399908.1"/>
    </source>
</evidence>
<evidence type="ECO:0000256" key="21">
    <source>
        <dbReference type="ARBA" id="ARBA00023002"/>
    </source>
</evidence>
<dbReference type="FunFam" id="3.40.50.300:FF:002432">
    <property type="entry name" value="ATP synthase subunit alpha, mitochondrial"/>
    <property type="match status" value="1"/>
</dbReference>
<keyword evidence="11 32" id="KW-0479">Metal-binding</keyword>
<dbReference type="Pfam" id="PF00124">
    <property type="entry name" value="Photo_RC"/>
    <property type="match status" value="1"/>
</dbReference>
<feature type="transmembrane region" description="Helical" evidence="33">
    <location>
        <begin position="321"/>
        <end position="341"/>
    </location>
</feature>
<dbReference type="Pfam" id="PF02874">
    <property type="entry name" value="ATP-synt_ab_N"/>
    <property type="match status" value="1"/>
</dbReference>
<feature type="transmembrane region" description="Helical" evidence="33">
    <location>
        <begin position="240"/>
        <end position="267"/>
    </location>
</feature>
<dbReference type="GO" id="GO:0009772">
    <property type="term" value="P:photosynthetic electron transport in photosystem II"/>
    <property type="evidence" value="ECO:0007669"/>
    <property type="project" value="InterPro"/>
</dbReference>
<dbReference type="SUPFAM" id="SSF81483">
    <property type="entry name" value="Bacterial photosystem II reaction centre, L and M subunits"/>
    <property type="match status" value="1"/>
</dbReference>
<evidence type="ECO:0000256" key="22">
    <source>
        <dbReference type="ARBA" id="ARBA00023004"/>
    </source>
</evidence>
<reference evidence="38 39" key="1">
    <citation type="journal article" date="2020" name="bioRxiv">
        <title>Sequence and annotation of 42 cannabis genomes reveals extensive copy number variation in cannabinoid synthesis and pathogen resistance genes.</title>
        <authorList>
            <person name="Mckernan K.J."/>
            <person name="Helbert Y."/>
            <person name="Kane L.T."/>
            <person name="Ebling H."/>
            <person name="Zhang L."/>
            <person name="Liu B."/>
            <person name="Eaton Z."/>
            <person name="Mclaughlin S."/>
            <person name="Kingan S."/>
            <person name="Baybayan P."/>
            <person name="Concepcion G."/>
            <person name="Jordan M."/>
            <person name="Riva A."/>
            <person name="Barbazuk W."/>
            <person name="Harkins T."/>
        </authorList>
    </citation>
    <scope>NUCLEOTIDE SEQUENCE [LARGE SCALE GENOMIC DNA]</scope>
    <source>
        <strain evidence="38 39">cv. Jamaican Lion 4</strain>
        <strain evidence="37">Father</strain>
        <strain evidence="36">Mother</strain>
        <tissue evidence="37">Leaf</tissue>
    </source>
</reference>
<evidence type="ECO:0000313" key="38">
    <source>
        <dbReference type="Proteomes" id="UP000525078"/>
    </source>
</evidence>
<dbReference type="InterPro" id="IPR005867">
    <property type="entry name" value="PSII_D1"/>
</dbReference>
<dbReference type="NCBIfam" id="TIGR01151">
    <property type="entry name" value="psbA"/>
    <property type="match status" value="1"/>
</dbReference>
<dbReference type="GO" id="GO:0016168">
    <property type="term" value="F:chlorophyll binding"/>
    <property type="evidence" value="ECO:0007669"/>
    <property type="project" value="UniProtKB-KW"/>
</dbReference>
<dbReference type="InterPro" id="IPR036854">
    <property type="entry name" value="Photo_II_D1/D2_sf"/>
</dbReference>
<feature type="transmembrane region" description="Helical" evidence="33">
    <location>
        <begin position="288"/>
        <end position="309"/>
    </location>
</feature>
<evidence type="ECO:0000256" key="12">
    <source>
        <dbReference type="ARBA" id="ARBA00022741"/>
    </source>
</evidence>
<keyword evidence="17 32" id="KW-0249">Electron transport</keyword>
<dbReference type="GO" id="GO:0005524">
    <property type="term" value="F:ATP binding"/>
    <property type="evidence" value="ECO:0007669"/>
    <property type="project" value="UniProtKB-KW"/>
</dbReference>
<comment type="caution">
    <text evidence="37">The sequence shown here is derived from an EMBL/GenBank/DDBJ whole genome shotgun (WGS) entry which is preliminary data.</text>
</comment>
<keyword evidence="5" id="KW-0148">Chlorophyll</keyword>
<evidence type="ECO:0000256" key="33">
    <source>
        <dbReference type="SAM" id="Phobius"/>
    </source>
</evidence>
<dbReference type="GO" id="GO:0045259">
    <property type="term" value="C:proton-transporting ATP synthase complex"/>
    <property type="evidence" value="ECO:0007669"/>
    <property type="project" value="UniProtKB-KW"/>
</dbReference>
<keyword evidence="20" id="KW-0157">Chromophore</keyword>
<evidence type="ECO:0000256" key="19">
    <source>
        <dbReference type="ARBA" id="ARBA00022990"/>
    </source>
</evidence>
<dbReference type="Proteomes" id="UP000525078">
    <property type="component" value="Unassembled WGS sequence"/>
</dbReference>
<evidence type="ECO:0000256" key="24">
    <source>
        <dbReference type="ARBA" id="ARBA00023078"/>
    </source>
</evidence>
<keyword evidence="8" id="KW-0934">Plastid</keyword>
<evidence type="ECO:0000313" key="39">
    <source>
        <dbReference type="Proteomes" id="UP000583929"/>
    </source>
</evidence>
<dbReference type="InterPro" id="IPR055266">
    <property type="entry name" value="D1/D2"/>
</dbReference>
<evidence type="ECO:0000256" key="16">
    <source>
        <dbReference type="ARBA" id="ARBA00022842"/>
    </source>
</evidence>
<evidence type="ECO:0000256" key="2">
    <source>
        <dbReference type="ARBA" id="ARBA00008204"/>
    </source>
</evidence>
<keyword evidence="13" id="KW-0375">Hydrogen ion transport</keyword>
<dbReference type="GO" id="GO:0006754">
    <property type="term" value="P:ATP biosynthetic process"/>
    <property type="evidence" value="ECO:0007669"/>
    <property type="project" value="UniProtKB-KW"/>
</dbReference>
<evidence type="ECO:0000256" key="4">
    <source>
        <dbReference type="ARBA" id="ARBA00022448"/>
    </source>
</evidence>
<evidence type="ECO:0000256" key="13">
    <source>
        <dbReference type="ARBA" id="ARBA00022781"/>
    </source>
</evidence>
<evidence type="ECO:0000256" key="7">
    <source>
        <dbReference type="ARBA" id="ARBA00022553"/>
    </source>
</evidence>
<dbReference type="Pfam" id="PF00006">
    <property type="entry name" value="ATP-synt_ab"/>
    <property type="match status" value="1"/>
</dbReference>
<evidence type="ECO:0000256" key="3">
    <source>
        <dbReference type="ARBA" id="ARBA00008936"/>
    </source>
</evidence>
<evidence type="ECO:0000256" key="1">
    <source>
        <dbReference type="ARBA" id="ARBA00004141"/>
    </source>
</evidence>
<dbReference type="InterPro" id="IPR004100">
    <property type="entry name" value="ATPase_F1/V1/A1_a/bsu_N"/>
</dbReference>
<feature type="transmembrane region" description="Helical" evidence="33">
    <location>
        <begin position="353"/>
        <end position="376"/>
    </location>
</feature>
<evidence type="ECO:0000256" key="15">
    <source>
        <dbReference type="ARBA" id="ARBA00022840"/>
    </source>
</evidence>
<evidence type="ECO:0000256" key="9">
    <source>
        <dbReference type="ARBA" id="ARBA00022646"/>
    </source>
</evidence>
<dbReference type="GO" id="GO:0009523">
    <property type="term" value="C:photosystem II"/>
    <property type="evidence" value="ECO:0007669"/>
    <property type="project" value="UniProtKB-KW"/>
</dbReference>
<keyword evidence="27" id="KW-0464">Manganese</keyword>
<dbReference type="FunFam" id="1.20.85.10:FF:000002">
    <property type="entry name" value="Photosystem II protein D1"/>
    <property type="match status" value="1"/>
</dbReference>
<comment type="function">
    <text evidence="30">This is one of the two reaction center proteins of photosystem II.</text>
</comment>
<evidence type="ECO:0000256" key="5">
    <source>
        <dbReference type="ARBA" id="ARBA00022494"/>
    </source>
</evidence>
<dbReference type="PANTHER" id="PTHR33149:SF12">
    <property type="entry name" value="PHOTOSYSTEM II D2 PROTEIN"/>
    <property type="match status" value="1"/>
</dbReference>
<dbReference type="GO" id="GO:0005739">
    <property type="term" value="C:mitochondrion"/>
    <property type="evidence" value="ECO:0007669"/>
    <property type="project" value="UniProtKB-ARBA"/>
</dbReference>
<feature type="transmembrane region" description="Helical" evidence="33">
    <location>
        <begin position="485"/>
        <end position="507"/>
    </location>
</feature>
<evidence type="ECO:0000256" key="32">
    <source>
        <dbReference type="RuleBase" id="RU004332"/>
    </source>
</evidence>
<evidence type="ECO:0000256" key="18">
    <source>
        <dbReference type="ARBA" id="ARBA00022989"/>
    </source>
</evidence>
<proteinExistence type="inferred from homology"/>
<keyword evidence="22 32" id="KW-0408">Iron</keyword>
<evidence type="ECO:0000259" key="35">
    <source>
        <dbReference type="Pfam" id="PF02874"/>
    </source>
</evidence>
<evidence type="ECO:0000256" key="20">
    <source>
        <dbReference type="ARBA" id="ARBA00022991"/>
    </source>
</evidence>
<comment type="similarity">
    <text evidence="3">Belongs to the ATPase alpha/beta chains family.</text>
</comment>
<keyword evidence="10 32" id="KW-0812">Transmembrane</keyword>
<keyword evidence="25 32" id="KW-0472">Membrane</keyword>
<evidence type="ECO:0000256" key="31">
    <source>
        <dbReference type="RuleBase" id="RU004331"/>
    </source>
</evidence>
<dbReference type="GO" id="GO:0009055">
    <property type="term" value="F:electron transfer activity"/>
    <property type="evidence" value="ECO:0007669"/>
    <property type="project" value="InterPro"/>
</dbReference>
<dbReference type="InterPro" id="IPR000194">
    <property type="entry name" value="ATPase_F1/V1/A1_a/bsu_nucl-bd"/>
</dbReference>
<dbReference type="Gene3D" id="1.20.85.10">
    <property type="entry name" value="Photosystem II protein D1-like"/>
    <property type="match status" value="1"/>
</dbReference>
<dbReference type="InterPro" id="IPR000484">
    <property type="entry name" value="Photo_RC_L/M"/>
</dbReference>
<evidence type="ECO:0000256" key="28">
    <source>
        <dbReference type="ARBA" id="ARBA00023276"/>
    </source>
</evidence>
<keyword evidence="21" id="KW-0560">Oxidoreductase</keyword>
<dbReference type="CDD" id="cd09289">
    <property type="entry name" value="Photosystem-II_D1"/>
    <property type="match status" value="1"/>
</dbReference>
<evidence type="ECO:0000256" key="30">
    <source>
        <dbReference type="ARBA" id="ARBA00055838"/>
    </source>
</evidence>
<keyword evidence="26" id="KW-0139">CF(1)</keyword>
<dbReference type="InterPro" id="IPR036121">
    <property type="entry name" value="ATPase_F1/V1/A1_a/bsu_N_sf"/>
</dbReference>
<comment type="similarity">
    <text evidence="2 31">Belongs to the reaction center PufL/M/PsbA/D family.</text>
</comment>
<dbReference type="GO" id="GO:0009535">
    <property type="term" value="C:chloroplast thylakoid membrane"/>
    <property type="evidence" value="ECO:0007669"/>
    <property type="project" value="TreeGrafter"/>
</dbReference>
<evidence type="ECO:0000256" key="10">
    <source>
        <dbReference type="ARBA" id="ARBA00022692"/>
    </source>
</evidence>
<dbReference type="HAMAP" id="MF_01379">
    <property type="entry name" value="PSII_PsbA_D1"/>
    <property type="match status" value="1"/>
</dbReference>
<keyword evidence="28 32" id="KW-0604">Photosystem II</keyword>
<dbReference type="GO" id="GO:0009635">
    <property type="term" value="P:response to herbicide"/>
    <property type="evidence" value="ECO:0007669"/>
    <property type="project" value="UniProtKB-KW"/>
</dbReference>
<dbReference type="Gene3D" id="2.40.30.20">
    <property type="match status" value="1"/>
</dbReference>
<evidence type="ECO:0000313" key="36">
    <source>
        <dbReference type="EMBL" id="KAF4381564.1"/>
    </source>
</evidence>
<keyword evidence="24" id="KW-0793">Thylakoid</keyword>
<keyword evidence="14" id="KW-0106">Calcium</keyword>
<protein>
    <recommendedName>
        <fullName evidence="32">Photosystem II protein D1</fullName>
    </recommendedName>
</protein>
<dbReference type="GO" id="GO:1902600">
    <property type="term" value="P:proton transmembrane transport"/>
    <property type="evidence" value="ECO:0007669"/>
    <property type="project" value="UniProtKB-KW"/>
</dbReference>
<dbReference type="PANTHER" id="PTHR33149">
    <property type="entry name" value="PHOTOSYSTEM II PROTEIN D1"/>
    <property type="match status" value="1"/>
</dbReference>
<dbReference type="SUPFAM" id="SSF52540">
    <property type="entry name" value="P-loop containing nucleoside triphosphate hydrolases"/>
    <property type="match status" value="1"/>
</dbReference>
<dbReference type="SUPFAM" id="SSF50615">
    <property type="entry name" value="N-terminal domain of alpha and beta subunits of F1 ATP synthase"/>
    <property type="match status" value="1"/>
</dbReference>
<dbReference type="InterPro" id="IPR023366">
    <property type="entry name" value="ATP_synth_asu-like_sf"/>
</dbReference>
<keyword evidence="18 33" id="KW-1133">Transmembrane helix</keyword>
<evidence type="ECO:0000256" key="6">
    <source>
        <dbReference type="ARBA" id="ARBA00022531"/>
    </source>
</evidence>
<evidence type="ECO:0000256" key="14">
    <source>
        <dbReference type="ARBA" id="ARBA00022837"/>
    </source>
</evidence>
<gene>
    <name evidence="36" type="ORF">F8388_021192</name>
    <name evidence="37" type="ORF">G4B88_021122</name>
</gene>
<feature type="domain" description="ATPase F1/V1/A1 complex alpha/beta subunit N-terminal" evidence="35">
    <location>
        <begin position="29"/>
        <end position="79"/>
    </location>
</feature>
<keyword evidence="19" id="KW-0007">Acetylation</keyword>
<keyword evidence="12" id="KW-0547">Nucleotide-binding</keyword>